<dbReference type="KEGG" id="dto:TOL2_C28530"/>
<gene>
    <name evidence="1" type="ordered locus">TOL2_C28530</name>
</gene>
<dbReference type="AlphaFoldDB" id="K0NLW6"/>
<dbReference type="Proteomes" id="UP000007347">
    <property type="component" value="Chromosome"/>
</dbReference>
<protein>
    <submittedName>
        <fullName evidence="1">Conserved uncharacterized protein, DUF342</fullName>
    </submittedName>
</protein>
<name>K0NLW6_DESTT</name>
<evidence type="ECO:0000313" key="2">
    <source>
        <dbReference type="Proteomes" id="UP000007347"/>
    </source>
</evidence>
<organism evidence="1 2">
    <name type="scientific">Desulfobacula toluolica (strain DSM 7467 / Tol2)</name>
    <dbReference type="NCBI Taxonomy" id="651182"/>
    <lineage>
        <taxon>Bacteria</taxon>
        <taxon>Pseudomonadati</taxon>
        <taxon>Thermodesulfobacteriota</taxon>
        <taxon>Desulfobacteria</taxon>
        <taxon>Desulfobacterales</taxon>
        <taxon>Desulfobacteraceae</taxon>
        <taxon>Desulfobacula</taxon>
    </lineage>
</organism>
<dbReference type="HOGENOM" id="CLU_330310_0_0_7"/>
<proteinExistence type="predicted"/>
<evidence type="ECO:0000313" key="1">
    <source>
        <dbReference type="EMBL" id="CCK81013.1"/>
    </source>
</evidence>
<reference evidence="1 2" key="1">
    <citation type="journal article" date="2013" name="Environ. Microbiol.">
        <title>Complete genome, catabolic sub-proteomes and key-metabolites of Desulfobacula toluolica Tol2, a marine, aromatic compound-degrading, sulfate-reducing bacterium.</title>
        <authorList>
            <person name="Wohlbrand L."/>
            <person name="Jacob J.H."/>
            <person name="Kube M."/>
            <person name="Mussmann M."/>
            <person name="Jarling R."/>
            <person name="Beck A."/>
            <person name="Amann R."/>
            <person name="Wilkes H."/>
            <person name="Reinhardt R."/>
            <person name="Rabus R."/>
        </authorList>
    </citation>
    <scope>NUCLEOTIDE SEQUENCE [LARGE SCALE GENOMIC DNA]</scope>
    <source>
        <strain evidence="2">DSM 7467 / Tol2</strain>
    </source>
</reference>
<keyword evidence="2" id="KW-1185">Reference proteome</keyword>
<accession>K0NLW6</accession>
<sequence>MQLAGKLMNASIPQIKSREDQNILSMFRSNLKILEIILTKKLISKGQYKSIRTILEDAVKRGQQYTIDKALESQNFISPQIIIKEQFKYNQIIIKLAQQLLKNTLIQKKNIEQEDEDSFQKKLSEQKVIFSNLLTQITDDFLQKRVKNIDIILLETGLLEASQLDFLHNGLKHLEIKAMDRKFGEIAVKNKFVTKDIIDKALVDQTRLYQKNNKNHIIGDILVHKKEMTPETRDEILLLQNRILEEDWEETLRSICQSAIEEQEKNAVFGVLVVKENLMNKEKIKEALKLQNLEREAYKKRYSGNPNSKNQNPEQINKPRWIGDILVEDFGLSEKDRRKIVKKQMKTKIEIINLKLGGNIKDAQREMINQLDSYFQLIYSKNRIQAYLQVNKEIPSSMTTNNITLWLYNKKITYGIITNAIHKLLENKIKPGEKITVARGTEPIPEKFIPKINFTSPDALDNTQTFPPIVSKDSNLLTLIRIPGESGFNVNRNFVIAPKGVPDITKGSNVIKKKDSFLATCDGVPNISDKGVISVSPTIVIPADLSCDNPAINHDCDVDVHGIVDKNVKIKCRTLTADIFKGHVVTSGDVIIKKQAVNAEIISQGSVTIPSVLNSTVNSEKNILIEHSKSTNSTSYNKVSNSIISCNNFCIITNSKLLSSIIRARNKIILRKTLFESNCKLIVGDSVEVVSCKTKIEKINATIQEWNSDIKVIQEKMRVLFENLEKKDTSEIENEIESISKQSQKSKDDMDKILDLKKTKRKLEKESKKKYDEYGDLFIDMSNSISSLKKMKISSEKEKAELGKTILALYKEDKNIPVIDAQKATLPKGLIVQFRHTNWKLDADYTGFVLREDFNEKKQQYEIKKHRW</sequence>
<dbReference type="PATRIC" id="fig|651182.5.peg.3385"/>
<dbReference type="EMBL" id="FO203503">
    <property type="protein sequence ID" value="CCK81013.1"/>
    <property type="molecule type" value="Genomic_DNA"/>
</dbReference>